<dbReference type="Gene3D" id="3.30.40.10">
    <property type="entry name" value="Zinc/RING finger domain, C3HC4 (zinc finger)"/>
    <property type="match status" value="1"/>
</dbReference>
<reference evidence="6 7" key="1">
    <citation type="journal article" date="2006" name="Nature">
        <title>Global trends of whole-genome duplications revealed by the ciliate Paramecium tetraurelia.</title>
        <authorList>
            <consortium name="Genoscope"/>
            <person name="Aury J.-M."/>
            <person name="Jaillon O."/>
            <person name="Duret L."/>
            <person name="Noel B."/>
            <person name="Jubin C."/>
            <person name="Porcel B.M."/>
            <person name="Segurens B."/>
            <person name="Daubin V."/>
            <person name="Anthouard V."/>
            <person name="Aiach N."/>
            <person name="Arnaiz O."/>
            <person name="Billaut A."/>
            <person name="Beisson J."/>
            <person name="Blanc I."/>
            <person name="Bouhouche K."/>
            <person name="Camara F."/>
            <person name="Duharcourt S."/>
            <person name="Guigo R."/>
            <person name="Gogendeau D."/>
            <person name="Katinka M."/>
            <person name="Keller A.-M."/>
            <person name="Kissmehl R."/>
            <person name="Klotz C."/>
            <person name="Koll F."/>
            <person name="Le Moue A."/>
            <person name="Lepere C."/>
            <person name="Malinsky S."/>
            <person name="Nowacki M."/>
            <person name="Nowak J.K."/>
            <person name="Plattner H."/>
            <person name="Poulain J."/>
            <person name="Ruiz F."/>
            <person name="Serrano V."/>
            <person name="Zagulski M."/>
            <person name="Dessen P."/>
            <person name="Betermier M."/>
            <person name="Weissenbach J."/>
            <person name="Scarpelli C."/>
            <person name="Schachter V."/>
            <person name="Sperling L."/>
            <person name="Meyer E."/>
            <person name="Cohen J."/>
            <person name="Wincker P."/>
        </authorList>
    </citation>
    <scope>NUCLEOTIDE SEQUENCE [LARGE SCALE GENOMIC DNA]</scope>
    <source>
        <strain evidence="6 7">Stock d4-2</strain>
    </source>
</reference>
<dbReference type="eggNOG" id="KOG0800">
    <property type="taxonomic scope" value="Eukaryota"/>
</dbReference>
<dbReference type="RefSeq" id="XP_001447288.1">
    <property type="nucleotide sequence ID" value="XM_001447251.1"/>
</dbReference>
<evidence type="ECO:0000313" key="7">
    <source>
        <dbReference type="Proteomes" id="UP000000600"/>
    </source>
</evidence>
<dbReference type="EMBL" id="CT868341">
    <property type="protein sequence ID" value="CAK79891.1"/>
    <property type="molecule type" value="Genomic_DNA"/>
</dbReference>
<dbReference type="PROSITE" id="PS50089">
    <property type="entry name" value="ZF_RING_2"/>
    <property type="match status" value="1"/>
</dbReference>
<dbReference type="SUPFAM" id="SSF57850">
    <property type="entry name" value="RING/U-box"/>
    <property type="match status" value="1"/>
</dbReference>
<dbReference type="STRING" id="5888.A0DA24"/>
<dbReference type="GO" id="GO:0008270">
    <property type="term" value="F:zinc ion binding"/>
    <property type="evidence" value="ECO:0007669"/>
    <property type="project" value="UniProtKB-KW"/>
</dbReference>
<dbReference type="HOGENOM" id="CLU_1681321_0_0_1"/>
<dbReference type="Pfam" id="PF13639">
    <property type="entry name" value="zf-RING_2"/>
    <property type="match status" value="1"/>
</dbReference>
<dbReference type="GO" id="GO:0061630">
    <property type="term" value="F:ubiquitin protein ligase activity"/>
    <property type="evidence" value="ECO:0000318"/>
    <property type="project" value="GO_Central"/>
</dbReference>
<accession>A0DA24</accession>
<evidence type="ECO:0000256" key="3">
    <source>
        <dbReference type="ARBA" id="ARBA00022833"/>
    </source>
</evidence>
<evidence type="ECO:0000256" key="1">
    <source>
        <dbReference type="ARBA" id="ARBA00022723"/>
    </source>
</evidence>
<evidence type="ECO:0000256" key="2">
    <source>
        <dbReference type="ARBA" id="ARBA00022771"/>
    </source>
</evidence>
<evidence type="ECO:0000313" key="6">
    <source>
        <dbReference type="EMBL" id="CAK79891.1"/>
    </source>
</evidence>
<dbReference type="OrthoDB" id="422021at2759"/>
<dbReference type="FunFam" id="3.30.40.10:FF:001413">
    <property type="entry name" value="Uncharacterized protein"/>
    <property type="match status" value="1"/>
</dbReference>
<sequence length="157" mass="18631">MENMRHQMNEAFNINLNFGSDLFQLNLQTNGNQRQHIQIRTLGPEIQVQQFFNMPTFQFIYDDDDNSDQEYQSYPSQEQEVQQIRQAQPMSLSEIKGIPTQKYIPNKKNKNCVICMIDFKKSNNVKILHCLHQFHAKCINQWLKQKGECPVCRHQLK</sequence>
<dbReference type="PANTHER" id="PTHR45931">
    <property type="entry name" value="SI:CH211-59O9.10"/>
    <property type="match status" value="1"/>
</dbReference>
<dbReference type="InterPro" id="IPR001841">
    <property type="entry name" value="Znf_RING"/>
</dbReference>
<gene>
    <name evidence="6" type="ORF">GSPATT00014823001</name>
</gene>
<evidence type="ECO:0000256" key="4">
    <source>
        <dbReference type="PROSITE-ProRule" id="PRU00175"/>
    </source>
</evidence>
<dbReference type="PANTHER" id="PTHR45931:SF3">
    <property type="entry name" value="RING ZINC FINGER-CONTAINING PROTEIN"/>
    <property type="match status" value="1"/>
</dbReference>
<dbReference type="InParanoid" id="A0DA24"/>
<dbReference type="AlphaFoldDB" id="A0DA24"/>
<dbReference type="GO" id="GO:0005634">
    <property type="term" value="C:nucleus"/>
    <property type="evidence" value="ECO:0000318"/>
    <property type="project" value="GO_Central"/>
</dbReference>
<keyword evidence="2 4" id="KW-0863">Zinc-finger</keyword>
<keyword evidence="1" id="KW-0479">Metal-binding</keyword>
<keyword evidence="3" id="KW-0862">Zinc</keyword>
<dbReference type="GO" id="GO:0006511">
    <property type="term" value="P:ubiquitin-dependent protein catabolic process"/>
    <property type="evidence" value="ECO:0000318"/>
    <property type="project" value="GO_Central"/>
</dbReference>
<evidence type="ECO:0000259" key="5">
    <source>
        <dbReference type="PROSITE" id="PS50089"/>
    </source>
</evidence>
<dbReference type="InterPro" id="IPR051834">
    <property type="entry name" value="RING_finger_E3_ligase"/>
</dbReference>
<dbReference type="GeneID" id="5033073"/>
<dbReference type="InterPro" id="IPR013083">
    <property type="entry name" value="Znf_RING/FYVE/PHD"/>
</dbReference>
<feature type="domain" description="RING-type" evidence="5">
    <location>
        <begin position="112"/>
        <end position="153"/>
    </location>
</feature>
<protein>
    <recommendedName>
        <fullName evidence="5">RING-type domain-containing protein</fullName>
    </recommendedName>
</protein>
<organism evidence="6 7">
    <name type="scientific">Paramecium tetraurelia</name>
    <dbReference type="NCBI Taxonomy" id="5888"/>
    <lineage>
        <taxon>Eukaryota</taxon>
        <taxon>Sar</taxon>
        <taxon>Alveolata</taxon>
        <taxon>Ciliophora</taxon>
        <taxon>Intramacronucleata</taxon>
        <taxon>Oligohymenophorea</taxon>
        <taxon>Peniculida</taxon>
        <taxon>Parameciidae</taxon>
        <taxon>Paramecium</taxon>
    </lineage>
</organism>
<dbReference type="Proteomes" id="UP000000600">
    <property type="component" value="Unassembled WGS sequence"/>
</dbReference>
<dbReference type="KEGG" id="ptm:GSPATT00014823001"/>
<name>A0DA24_PARTE</name>
<keyword evidence="7" id="KW-1185">Reference proteome</keyword>
<dbReference type="SMART" id="SM00184">
    <property type="entry name" value="RING"/>
    <property type="match status" value="1"/>
</dbReference>
<proteinExistence type="predicted"/>